<reference evidence="4 5" key="1">
    <citation type="journal article" date="2009" name="Science">
        <title>Green evolution and dynamic adaptations revealed by genomes of the marine picoeukaryotes Micromonas.</title>
        <authorList>
            <person name="Worden A.Z."/>
            <person name="Lee J.H."/>
            <person name="Mock T."/>
            <person name="Rouze P."/>
            <person name="Simmons M.P."/>
            <person name="Aerts A.L."/>
            <person name="Allen A.E."/>
            <person name="Cuvelier M.L."/>
            <person name="Derelle E."/>
            <person name="Everett M.V."/>
            <person name="Foulon E."/>
            <person name="Grimwood J."/>
            <person name="Gundlach H."/>
            <person name="Henrissat B."/>
            <person name="Napoli C."/>
            <person name="McDonald S.M."/>
            <person name="Parker M.S."/>
            <person name="Rombauts S."/>
            <person name="Salamov A."/>
            <person name="Von Dassow P."/>
            <person name="Badger J.H."/>
            <person name="Coutinho P.M."/>
            <person name="Demir E."/>
            <person name="Dubchak I."/>
            <person name="Gentemann C."/>
            <person name="Eikrem W."/>
            <person name="Gready J.E."/>
            <person name="John U."/>
            <person name="Lanier W."/>
            <person name="Lindquist E.A."/>
            <person name="Lucas S."/>
            <person name="Mayer K.F."/>
            <person name="Moreau H."/>
            <person name="Not F."/>
            <person name="Otillar R."/>
            <person name="Panaud O."/>
            <person name="Pangilinan J."/>
            <person name="Paulsen I."/>
            <person name="Piegu B."/>
            <person name="Poliakov A."/>
            <person name="Robbens S."/>
            <person name="Schmutz J."/>
            <person name="Toulza E."/>
            <person name="Wyss T."/>
            <person name="Zelensky A."/>
            <person name="Zhou K."/>
            <person name="Armbrust E.V."/>
            <person name="Bhattacharya D."/>
            <person name="Goodenough U.W."/>
            <person name="Van de Peer Y."/>
            <person name="Grigoriev I.V."/>
        </authorList>
    </citation>
    <scope>NUCLEOTIDE SEQUENCE [LARGE SCALE GENOMIC DNA]</scope>
    <source>
        <strain evidence="4 5">CCMP1545</strain>
    </source>
</reference>
<dbReference type="GeneID" id="9683487"/>
<protein>
    <submittedName>
        <fullName evidence="4">PAF1 complex protein Ctr9</fullName>
    </submittedName>
</protein>
<dbReference type="PANTHER" id="PTHR14027">
    <property type="entry name" value="RNA POLYMERASE-ASSOCIATED PROTEIN CTR9"/>
    <property type="match status" value="1"/>
</dbReference>
<feature type="repeat" description="TPR" evidence="3">
    <location>
        <begin position="206"/>
        <end position="239"/>
    </location>
</feature>
<dbReference type="OMA" id="RYHESHI"/>
<dbReference type="KEGG" id="mpp:MICPUCDRAFT_16492"/>
<keyword evidence="2 3" id="KW-0802">TPR repeat</keyword>
<dbReference type="InterPro" id="IPR019734">
    <property type="entry name" value="TPR_rpt"/>
</dbReference>
<dbReference type="PANTHER" id="PTHR14027:SF2">
    <property type="entry name" value="RNA POLYMERASE-ASSOCIATED PROTEIN CTR9 HOMOLOG"/>
    <property type="match status" value="1"/>
</dbReference>
<dbReference type="Proteomes" id="UP000001876">
    <property type="component" value="Unassembled WGS sequence"/>
</dbReference>
<dbReference type="RefSeq" id="XP_003057683.1">
    <property type="nucleotide sequence ID" value="XM_003057637.1"/>
</dbReference>
<dbReference type="STRING" id="564608.C1MQ20"/>
<evidence type="ECO:0000313" key="5">
    <source>
        <dbReference type="Proteomes" id="UP000001876"/>
    </source>
</evidence>
<keyword evidence="1" id="KW-0677">Repeat</keyword>
<dbReference type="PROSITE" id="PS50005">
    <property type="entry name" value="TPR"/>
    <property type="match status" value="1"/>
</dbReference>
<gene>
    <name evidence="4" type="ORF">MICPUCDRAFT_16492</name>
</gene>
<sequence>MTIYIPIGDTNEAVEVAVNDLPDDEGEILGILQAELAPLDVWLHVAKAYLSKGKEEQFRNILEEATQPEIETYYPDSKCERTAILCTLASYHVNMGKAENDKIRRDDHFYKADGLLRAAELIKQKANGEEPEQAPVVGRAHLELAKGNLAAAEKLVDAARSLKDGGAGNVLPLLMKARLLYDRGQFAEALQWYRRALRSQGAAAPAGVRLGIGACQYQLGNFEGARLAFERTIQLEPTNVDALVGLASLADAKTNYVAAVKRGLELLERAFTLDPHHPGAQVELAKHFLYAGDDNLQAIEQLTETLIRGGADAIGSTPRLRAQAAMTRAKAHHSRGELQRAQGLYQAAAQMDETFHEPNFGLAQVALTRGDNKAALTYAERAYAAFPNSVEVQRVYGHCRRIADDAAAMNGGGGKAVEADPYDYDAQIEHGDALLAAREYEAALAAYEGAVEILNNGGKKADGTSTISSSLLNNVGVLKAMTKGAAGHEDTRAVFLAALEAAAKEEGGKGEKGEALDEPAERRKATGARLQVAFNLARLSEEKGDIEDATARYDDLLVASPEMTECLLRKAAMAAKRENFAAAEQFARKALETKPDDPDAMASVGHVLMKQSRWSEAQAQFKALRNLPKKLTPTQAALSAAAGKDPNAATHQHDEYAMLSLANAAYYQAVKLQSSVNHKRGDPKVREAEQAHLDYATTLYTKALQKNCSDMYAANGLGILLAEKGRIDEAKATFQMVAEGITAATGKGAEGAADSSLMSSPDIWINQGHVQMAKGNYVAAAK</sequence>
<keyword evidence="5" id="KW-1185">Reference proteome</keyword>
<evidence type="ECO:0000256" key="2">
    <source>
        <dbReference type="ARBA" id="ARBA00022803"/>
    </source>
</evidence>
<dbReference type="GO" id="GO:0006355">
    <property type="term" value="P:regulation of DNA-templated transcription"/>
    <property type="evidence" value="ECO:0007669"/>
    <property type="project" value="InterPro"/>
</dbReference>
<dbReference type="InterPro" id="IPR011990">
    <property type="entry name" value="TPR-like_helical_dom_sf"/>
</dbReference>
<evidence type="ECO:0000313" key="4">
    <source>
        <dbReference type="EMBL" id="EEH57634.1"/>
    </source>
</evidence>
<accession>C1MQ20</accession>
<dbReference type="eggNOG" id="KOG2002">
    <property type="taxonomic scope" value="Eukaryota"/>
</dbReference>
<dbReference type="GO" id="GO:0000993">
    <property type="term" value="F:RNA polymerase II complex binding"/>
    <property type="evidence" value="ECO:0007669"/>
    <property type="project" value="TreeGrafter"/>
</dbReference>
<evidence type="ECO:0000256" key="3">
    <source>
        <dbReference type="PROSITE-ProRule" id="PRU00339"/>
    </source>
</evidence>
<dbReference type="SMART" id="SM00028">
    <property type="entry name" value="TPR"/>
    <property type="match status" value="9"/>
</dbReference>
<dbReference type="GO" id="GO:0016593">
    <property type="term" value="C:Cdc73/Paf1 complex"/>
    <property type="evidence" value="ECO:0007669"/>
    <property type="project" value="TreeGrafter"/>
</dbReference>
<feature type="non-terminal residue" evidence="4">
    <location>
        <position position="782"/>
    </location>
</feature>
<dbReference type="Pfam" id="PF13432">
    <property type="entry name" value="TPR_16"/>
    <property type="match status" value="2"/>
</dbReference>
<proteinExistence type="predicted"/>
<dbReference type="GO" id="GO:0006368">
    <property type="term" value="P:transcription elongation by RNA polymerase II"/>
    <property type="evidence" value="ECO:0007669"/>
    <property type="project" value="TreeGrafter"/>
</dbReference>
<evidence type="ECO:0000256" key="1">
    <source>
        <dbReference type="ARBA" id="ARBA00022737"/>
    </source>
</evidence>
<dbReference type="InterPro" id="IPR031101">
    <property type="entry name" value="Ctr9"/>
</dbReference>
<dbReference type="AlphaFoldDB" id="C1MQ20"/>
<dbReference type="OrthoDB" id="343875at2759"/>
<organism evidence="5">
    <name type="scientific">Micromonas pusilla (strain CCMP1545)</name>
    <name type="common">Picoplanktonic green alga</name>
    <dbReference type="NCBI Taxonomy" id="564608"/>
    <lineage>
        <taxon>Eukaryota</taxon>
        <taxon>Viridiplantae</taxon>
        <taxon>Chlorophyta</taxon>
        <taxon>Mamiellophyceae</taxon>
        <taxon>Mamiellales</taxon>
        <taxon>Mamiellaceae</taxon>
        <taxon>Micromonas</taxon>
    </lineage>
</organism>
<dbReference type="Gene3D" id="1.25.40.10">
    <property type="entry name" value="Tetratricopeptide repeat domain"/>
    <property type="match status" value="5"/>
</dbReference>
<dbReference type="EMBL" id="GG663738">
    <property type="protein sequence ID" value="EEH57634.1"/>
    <property type="molecule type" value="Genomic_DNA"/>
</dbReference>
<name>C1MQ20_MICPC</name>
<dbReference type="SUPFAM" id="SSF48452">
    <property type="entry name" value="TPR-like"/>
    <property type="match status" value="3"/>
</dbReference>